<dbReference type="OrthoDB" id="8122210at2759"/>
<dbReference type="Proteomes" id="UP000410492">
    <property type="component" value="Unassembled WGS sequence"/>
</dbReference>
<name>A0A653D9V4_CALMS</name>
<evidence type="ECO:0000313" key="1">
    <source>
        <dbReference type="EMBL" id="VEN56969.1"/>
    </source>
</evidence>
<reference evidence="1 2" key="1">
    <citation type="submission" date="2019-01" db="EMBL/GenBank/DDBJ databases">
        <authorList>
            <person name="Sayadi A."/>
        </authorList>
    </citation>
    <scope>NUCLEOTIDE SEQUENCE [LARGE SCALE GENOMIC DNA]</scope>
</reference>
<proteinExistence type="predicted"/>
<accession>A0A653D9V4</accession>
<dbReference type="EMBL" id="CAACVG010010916">
    <property type="protein sequence ID" value="VEN56969.1"/>
    <property type="molecule type" value="Genomic_DNA"/>
</dbReference>
<sequence>MWIIIAIIFDQITNMPILLVLRILYDVYLPETYTALLSLGLQKLILDRTVQGCEYVIGKLGRMLIEKITKYYYIFWKKTCSARS</sequence>
<dbReference type="AlphaFoldDB" id="A0A653D9V4"/>
<protein>
    <submittedName>
        <fullName evidence="1">Uncharacterized protein</fullName>
    </submittedName>
</protein>
<keyword evidence="2" id="KW-1185">Reference proteome</keyword>
<organism evidence="1 2">
    <name type="scientific">Callosobruchus maculatus</name>
    <name type="common">Southern cowpea weevil</name>
    <name type="synonym">Pulse bruchid</name>
    <dbReference type="NCBI Taxonomy" id="64391"/>
    <lineage>
        <taxon>Eukaryota</taxon>
        <taxon>Metazoa</taxon>
        <taxon>Ecdysozoa</taxon>
        <taxon>Arthropoda</taxon>
        <taxon>Hexapoda</taxon>
        <taxon>Insecta</taxon>
        <taxon>Pterygota</taxon>
        <taxon>Neoptera</taxon>
        <taxon>Endopterygota</taxon>
        <taxon>Coleoptera</taxon>
        <taxon>Polyphaga</taxon>
        <taxon>Cucujiformia</taxon>
        <taxon>Chrysomeloidea</taxon>
        <taxon>Chrysomelidae</taxon>
        <taxon>Bruchinae</taxon>
        <taxon>Bruchini</taxon>
        <taxon>Callosobruchus</taxon>
    </lineage>
</organism>
<evidence type="ECO:0000313" key="2">
    <source>
        <dbReference type="Proteomes" id="UP000410492"/>
    </source>
</evidence>
<gene>
    <name evidence="1" type="ORF">CALMAC_LOCUS15717</name>
</gene>